<evidence type="ECO:0000256" key="1">
    <source>
        <dbReference type="SAM" id="MobiDB-lite"/>
    </source>
</evidence>
<accession>S8A4H6</accession>
<keyword evidence="3" id="KW-1185">Reference proteome</keyword>
<reference evidence="2 3" key="1">
    <citation type="journal article" date="2013" name="PLoS Genet.">
        <title>Genomic mechanisms accounting for the adaptation to parasitism in nematode-trapping fungi.</title>
        <authorList>
            <person name="Meerupati T."/>
            <person name="Andersson K.M."/>
            <person name="Friman E."/>
            <person name="Kumar D."/>
            <person name="Tunlid A."/>
            <person name="Ahren D."/>
        </authorList>
    </citation>
    <scope>NUCLEOTIDE SEQUENCE [LARGE SCALE GENOMIC DNA]</scope>
    <source>
        <strain evidence="2 3">CBS 200.50</strain>
    </source>
</reference>
<dbReference type="OrthoDB" id="3545258at2759"/>
<feature type="compositionally biased region" description="Low complexity" evidence="1">
    <location>
        <begin position="87"/>
        <end position="112"/>
    </location>
</feature>
<name>S8A4H6_DACHA</name>
<evidence type="ECO:0000313" key="3">
    <source>
        <dbReference type="Proteomes" id="UP000015100"/>
    </source>
</evidence>
<protein>
    <submittedName>
        <fullName evidence="2">Uncharacterized protein</fullName>
    </submittedName>
</protein>
<organism evidence="2 3">
    <name type="scientific">Dactylellina haptotyla (strain CBS 200.50)</name>
    <name type="common">Nematode-trapping fungus</name>
    <name type="synonym">Monacrosporium haptotylum</name>
    <dbReference type="NCBI Taxonomy" id="1284197"/>
    <lineage>
        <taxon>Eukaryota</taxon>
        <taxon>Fungi</taxon>
        <taxon>Dikarya</taxon>
        <taxon>Ascomycota</taxon>
        <taxon>Pezizomycotina</taxon>
        <taxon>Orbiliomycetes</taxon>
        <taxon>Orbiliales</taxon>
        <taxon>Orbiliaceae</taxon>
        <taxon>Dactylellina</taxon>
    </lineage>
</organism>
<evidence type="ECO:0000313" key="2">
    <source>
        <dbReference type="EMBL" id="EPS37885.1"/>
    </source>
</evidence>
<sequence length="444" mass="50114">MDEIELTTPFVPIRRENPEVFFHAVDHLETSTMVECYEKCVLQGIAMSTTNLDLLKIIPNLDPPQLRELAQLSMIALKNLRNWSGRPSSAINSPNASSTTTPTGARPAGTSPSFMSAVISRLRVLRESRESSEDDSTGLSGPFPLPLGTYIPKNSSRLQLSAFAKSLRHRKASCIIQRLGITREDPRLPSKVRRDTDYTDYTKVCELREQERCLITGETAVGDEIAPIFPFPILQDDNPGYQHTWRFIVILLGENMRDTLVKLLVDEFWGGAHTCEWNALSKSPPFYLDVRCNRHLTADQTLPFVKYPADPNEQFIFDSEEGHQRNFTDESRSLNDGDTIRIASPDDETPLPSETLLFWNVYVWRILGAVALTGPYGPEFATPAESKKALAKMRASLKRKLSEDWYERRRSRKWFDGLLPHKGYEGGDRMWEGESGGDSDIGDG</sequence>
<gene>
    <name evidence="2" type="ORF">H072_8355</name>
</gene>
<proteinExistence type="predicted"/>
<feature type="region of interest" description="Disordered" evidence="1">
    <location>
        <begin position="85"/>
        <end position="112"/>
    </location>
</feature>
<reference evidence="3" key="2">
    <citation type="submission" date="2013-04" db="EMBL/GenBank/DDBJ databases">
        <title>Genomic mechanisms accounting for the adaptation to parasitism in nematode-trapping fungi.</title>
        <authorList>
            <person name="Ahren D.G."/>
        </authorList>
    </citation>
    <scope>NUCLEOTIDE SEQUENCE [LARGE SCALE GENOMIC DNA]</scope>
    <source>
        <strain evidence="3">CBS 200.50</strain>
    </source>
</reference>
<dbReference type="AlphaFoldDB" id="S8A4H6"/>
<dbReference type="HOGENOM" id="CLU_652152_0_0_1"/>
<comment type="caution">
    <text evidence="2">The sequence shown here is derived from an EMBL/GenBank/DDBJ whole genome shotgun (WGS) entry which is preliminary data.</text>
</comment>
<dbReference type="EMBL" id="AQGS01000598">
    <property type="protein sequence ID" value="EPS37885.1"/>
    <property type="molecule type" value="Genomic_DNA"/>
</dbReference>
<dbReference type="Proteomes" id="UP000015100">
    <property type="component" value="Unassembled WGS sequence"/>
</dbReference>